<evidence type="ECO:0000259" key="5">
    <source>
        <dbReference type="PROSITE" id="PS51898"/>
    </source>
</evidence>
<dbReference type="RefSeq" id="WP_119557620.1">
    <property type="nucleotide sequence ID" value="NZ_QXMN01000051.1"/>
</dbReference>
<feature type="domain" description="Tyr recombinase" evidence="5">
    <location>
        <begin position="204"/>
        <end position="390"/>
    </location>
</feature>
<dbReference type="PROSITE" id="PS51898">
    <property type="entry name" value="TYR_RECOMBINASE"/>
    <property type="match status" value="1"/>
</dbReference>
<comment type="caution">
    <text evidence="7">The sequence shown here is derived from an EMBL/GenBank/DDBJ whole genome shotgun (WGS) entry which is preliminary data.</text>
</comment>
<dbReference type="PROSITE" id="PS51900">
    <property type="entry name" value="CB"/>
    <property type="match status" value="1"/>
</dbReference>
<dbReference type="InterPro" id="IPR011010">
    <property type="entry name" value="DNA_brk_join_enz"/>
</dbReference>
<accession>A0A9X8GSZ2</accession>
<dbReference type="SUPFAM" id="SSF56349">
    <property type="entry name" value="DNA breaking-rejoining enzymes"/>
    <property type="match status" value="1"/>
</dbReference>
<dbReference type="GO" id="GO:0006310">
    <property type="term" value="P:DNA recombination"/>
    <property type="evidence" value="ECO:0007669"/>
    <property type="project" value="UniProtKB-KW"/>
</dbReference>
<dbReference type="Gene3D" id="1.10.443.10">
    <property type="entry name" value="Intergrase catalytic core"/>
    <property type="match status" value="1"/>
</dbReference>
<dbReference type="GO" id="GO:0015074">
    <property type="term" value="P:DNA integration"/>
    <property type="evidence" value="ECO:0007669"/>
    <property type="project" value="UniProtKB-KW"/>
</dbReference>
<proteinExistence type="predicted"/>
<evidence type="ECO:0000256" key="2">
    <source>
        <dbReference type="ARBA" id="ARBA00023125"/>
    </source>
</evidence>
<keyword evidence="2 4" id="KW-0238">DNA-binding</keyword>
<keyword evidence="3" id="KW-0233">DNA recombination</keyword>
<evidence type="ECO:0000256" key="1">
    <source>
        <dbReference type="ARBA" id="ARBA00022908"/>
    </source>
</evidence>
<dbReference type="InterPro" id="IPR044068">
    <property type="entry name" value="CB"/>
</dbReference>
<evidence type="ECO:0000313" key="7">
    <source>
        <dbReference type="EMBL" id="RIX74439.1"/>
    </source>
</evidence>
<dbReference type="InterPro" id="IPR022000">
    <property type="entry name" value="Min27-like_integrase_DNA_bind"/>
</dbReference>
<dbReference type="PANTHER" id="PTHR30349:SF36">
    <property type="entry name" value="PROPHAGE INTEGRASE INTR-RELATED"/>
    <property type="match status" value="1"/>
</dbReference>
<dbReference type="AlphaFoldDB" id="A0A9X8GSZ2"/>
<feature type="domain" description="Core-binding (CB)" evidence="6">
    <location>
        <begin position="96"/>
        <end position="176"/>
    </location>
</feature>
<dbReference type="PANTHER" id="PTHR30349">
    <property type="entry name" value="PHAGE INTEGRASE-RELATED"/>
    <property type="match status" value="1"/>
</dbReference>
<evidence type="ECO:0000256" key="3">
    <source>
        <dbReference type="ARBA" id="ARBA00023172"/>
    </source>
</evidence>
<dbReference type="InterPro" id="IPR050090">
    <property type="entry name" value="Tyrosine_recombinase_XerCD"/>
</dbReference>
<keyword evidence="1" id="KW-0229">DNA integration</keyword>
<dbReference type="Pfam" id="PF12167">
    <property type="entry name" value="Arm-DNA-bind_2"/>
    <property type="match status" value="1"/>
</dbReference>
<dbReference type="CDD" id="cd01189">
    <property type="entry name" value="INT_ICEBs1_C_like"/>
    <property type="match status" value="1"/>
</dbReference>
<dbReference type="Proteomes" id="UP000265619">
    <property type="component" value="Unassembled WGS sequence"/>
</dbReference>
<evidence type="ECO:0000256" key="4">
    <source>
        <dbReference type="PROSITE-ProRule" id="PRU01248"/>
    </source>
</evidence>
<gene>
    <name evidence="7" type="ORF">D3H34_27290</name>
</gene>
<dbReference type="Gene3D" id="1.10.150.130">
    <property type="match status" value="1"/>
</dbReference>
<dbReference type="EMBL" id="QXMN01000051">
    <property type="protein sequence ID" value="RIX74439.1"/>
    <property type="molecule type" value="Genomic_DNA"/>
</dbReference>
<dbReference type="InterPro" id="IPR010998">
    <property type="entry name" value="Integrase_recombinase_N"/>
</dbReference>
<keyword evidence="8" id="KW-1185">Reference proteome</keyword>
<evidence type="ECO:0000313" key="8">
    <source>
        <dbReference type="Proteomes" id="UP000265619"/>
    </source>
</evidence>
<name>A0A9X8GSZ2_9BURK</name>
<organism evidence="7 8">
    <name type="scientific">Acidovorax cavernicola</name>
    <dbReference type="NCBI Taxonomy" id="1675792"/>
    <lineage>
        <taxon>Bacteria</taxon>
        <taxon>Pseudomonadati</taxon>
        <taxon>Pseudomonadota</taxon>
        <taxon>Betaproteobacteria</taxon>
        <taxon>Burkholderiales</taxon>
        <taxon>Comamonadaceae</taxon>
        <taxon>Acidovorax</taxon>
    </lineage>
</organism>
<protein>
    <submittedName>
        <fullName evidence="7">Site-specific integrase</fullName>
    </submittedName>
</protein>
<dbReference type="InterPro" id="IPR013762">
    <property type="entry name" value="Integrase-like_cat_sf"/>
</dbReference>
<reference evidence="7 8" key="1">
    <citation type="submission" date="2018-09" db="EMBL/GenBank/DDBJ databases">
        <title>Acidovorax cavernicola nov. sp. isolated from Gruta de las Maravillas (Aracena, Spain).</title>
        <authorList>
            <person name="Jurado V."/>
            <person name="Gutierrez-Patricio S."/>
            <person name="Gonzalez-Pimentel J.L."/>
            <person name="Miller A.Z."/>
            <person name="Laiz L."/>
            <person name="Saiz-Jimenez C."/>
        </authorList>
    </citation>
    <scope>NUCLEOTIDE SEQUENCE [LARGE SCALE GENOMIC DNA]</scope>
    <source>
        <strain evidence="7 8">1011MAR4D40.2</strain>
    </source>
</reference>
<dbReference type="Pfam" id="PF00589">
    <property type="entry name" value="Phage_integrase"/>
    <property type="match status" value="1"/>
</dbReference>
<evidence type="ECO:0000259" key="6">
    <source>
        <dbReference type="PROSITE" id="PS51900"/>
    </source>
</evidence>
<sequence length="398" mass="44957">MGGKSAPAIACPRGVSIRTFAHEERIQIAFSYRGTECRELLSPGPINKSALNYASGLRSEIQRKIKDDTFRYADYFPDSPRAKQFVGNAGRILIGKLLQAQLEIYERQVENKQLSPSTLDGYRKAINSERMKHWEDKPLSAATPSALRTWIGEMEVTAKFARNLLTPLRSVFEDALNDDLITFNPFDRIALSKLLKQTSKSSEYEIDPFTAEERATLIKHARADEWPTVQFWFNTGLRPGELQAQRWAKIDFKAAQARIDVNQVARTEKAPKTEAGIRDVDLNADAIAALEAQKAASLLAGEHVWLNPRTGKAWTTDAQLRKTLWQPLCTRAGVRYRNPYQVRHTYASALLTAGTNPWYVAQQLGHTDVTMVFQIYGKFISEDYQKPKAPKLRVVGQD</sequence>
<dbReference type="OrthoDB" id="5391994at2"/>
<dbReference type="GO" id="GO:0003677">
    <property type="term" value="F:DNA binding"/>
    <property type="evidence" value="ECO:0007669"/>
    <property type="project" value="UniProtKB-UniRule"/>
</dbReference>
<dbReference type="InterPro" id="IPR002104">
    <property type="entry name" value="Integrase_catalytic"/>
</dbReference>